<evidence type="ECO:0000256" key="6">
    <source>
        <dbReference type="ARBA" id="ARBA00023136"/>
    </source>
</evidence>
<feature type="transmembrane region" description="Helical" evidence="8">
    <location>
        <begin position="125"/>
        <end position="144"/>
    </location>
</feature>
<evidence type="ECO:0000256" key="7">
    <source>
        <dbReference type="SAM" id="MobiDB-lite"/>
    </source>
</evidence>
<organism evidence="12 13">
    <name type="scientific">Didymella glomerata</name>
    <dbReference type="NCBI Taxonomy" id="749621"/>
    <lineage>
        <taxon>Eukaryota</taxon>
        <taxon>Fungi</taxon>
        <taxon>Dikarya</taxon>
        <taxon>Ascomycota</taxon>
        <taxon>Pezizomycotina</taxon>
        <taxon>Dothideomycetes</taxon>
        <taxon>Pleosporomycetidae</taxon>
        <taxon>Pleosporales</taxon>
        <taxon>Pleosporineae</taxon>
        <taxon>Didymellaceae</taxon>
        <taxon>Didymella</taxon>
    </lineage>
</organism>
<feature type="transmembrane region" description="Helical" evidence="8">
    <location>
        <begin position="199"/>
        <end position="218"/>
    </location>
</feature>
<evidence type="ECO:0000256" key="8">
    <source>
        <dbReference type="SAM" id="Phobius"/>
    </source>
</evidence>
<feature type="transmembrane region" description="Helical" evidence="8">
    <location>
        <begin position="309"/>
        <end position="334"/>
    </location>
</feature>
<evidence type="ECO:0000256" key="3">
    <source>
        <dbReference type="ARBA" id="ARBA00022475"/>
    </source>
</evidence>
<keyword evidence="4 8" id="KW-0812">Transmembrane</keyword>
<evidence type="ECO:0000313" key="13">
    <source>
        <dbReference type="Proteomes" id="UP001140562"/>
    </source>
</evidence>
<keyword evidence="6 8" id="KW-0472">Membrane</keyword>
<dbReference type="EMBL" id="JAPEUV010000054">
    <property type="protein sequence ID" value="KAJ4336029.1"/>
    <property type="molecule type" value="Genomic_DNA"/>
</dbReference>
<dbReference type="PANTHER" id="PTHR10590:SF4">
    <property type="entry name" value="SOLUTE CARRIER FAMILY 28 MEMBER 3"/>
    <property type="match status" value="1"/>
</dbReference>
<dbReference type="GO" id="GO:0005886">
    <property type="term" value="C:plasma membrane"/>
    <property type="evidence" value="ECO:0007669"/>
    <property type="project" value="UniProtKB-SubCell"/>
</dbReference>
<dbReference type="InterPro" id="IPR011642">
    <property type="entry name" value="Gate_dom"/>
</dbReference>
<keyword evidence="3" id="KW-1003">Cell membrane</keyword>
<feature type="transmembrane region" description="Helical" evidence="8">
    <location>
        <begin position="478"/>
        <end position="503"/>
    </location>
</feature>
<dbReference type="PANTHER" id="PTHR10590">
    <property type="entry name" value="SODIUM/NUCLEOSIDE COTRANSPORTER"/>
    <property type="match status" value="1"/>
</dbReference>
<protein>
    <submittedName>
        <fullName evidence="12">Uncharacterized protein</fullName>
    </submittedName>
</protein>
<feature type="transmembrane region" description="Helical" evidence="8">
    <location>
        <begin position="541"/>
        <end position="563"/>
    </location>
</feature>
<feature type="transmembrane region" description="Helical" evidence="8">
    <location>
        <begin position="346"/>
        <end position="370"/>
    </location>
</feature>
<feature type="domain" description="Concentrative nucleoside transporter N-terminal" evidence="9">
    <location>
        <begin position="235"/>
        <end position="306"/>
    </location>
</feature>
<dbReference type="Pfam" id="PF07670">
    <property type="entry name" value="Gate"/>
    <property type="match status" value="1"/>
</dbReference>
<feature type="transmembrane region" description="Helical" evidence="8">
    <location>
        <begin position="583"/>
        <end position="606"/>
    </location>
</feature>
<feature type="transmembrane region" description="Helical" evidence="8">
    <location>
        <begin position="515"/>
        <end position="534"/>
    </location>
</feature>
<dbReference type="InterPro" id="IPR011657">
    <property type="entry name" value="CNT_C_dom"/>
</dbReference>
<feature type="transmembrane region" description="Helical" evidence="8">
    <location>
        <begin position="254"/>
        <end position="274"/>
    </location>
</feature>
<comment type="caution">
    <text evidence="12">The sequence shown here is derived from an EMBL/GenBank/DDBJ whole genome shotgun (WGS) entry which is preliminary data.</text>
</comment>
<name>A0A9W8WY29_9PLEO</name>
<feature type="compositionally biased region" description="Basic and acidic residues" evidence="7">
    <location>
        <begin position="75"/>
        <end position="97"/>
    </location>
</feature>
<comment type="similarity">
    <text evidence="2">Belongs to the concentrative nucleoside transporter (CNT) (TC 2.A.41) family.</text>
</comment>
<comment type="subcellular location">
    <subcellularLocation>
        <location evidence="1">Cell membrane</location>
        <topology evidence="1">Multi-pass membrane protein</topology>
    </subcellularLocation>
</comment>
<evidence type="ECO:0000259" key="11">
    <source>
        <dbReference type="Pfam" id="PF07670"/>
    </source>
</evidence>
<evidence type="ECO:0000259" key="10">
    <source>
        <dbReference type="Pfam" id="PF07662"/>
    </source>
</evidence>
<dbReference type="InterPro" id="IPR008276">
    <property type="entry name" value="C_nuclsd_transpt"/>
</dbReference>
<feature type="transmembrane region" description="Helical" evidence="8">
    <location>
        <begin position="156"/>
        <end position="178"/>
    </location>
</feature>
<feature type="transmembrane region" description="Helical" evidence="8">
    <location>
        <begin position="618"/>
        <end position="641"/>
    </location>
</feature>
<feature type="region of interest" description="Disordered" evidence="7">
    <location>
        <begin position="75"/>
        <end position="104"/>
    </location>
</feature>
<dbReference type="Pfam" id="PF07662">
    <property type="entry name" value="Nucleos_tra2_C"/>
    <property type="match status" value="1"/>
</dbReference>
<dbReference type="AlphaFoldDB" id="A0A9W8WY29"/>
<accession>A0A9W8WY29</accession>
<feature type="domain" description="Concentrative nucleoside transporter C-terminal" evidence="10">
    <location>
        <begin position="420"/>
        <end position="638"/>
    </location>
</feature>
<evidence type="ECO:0000259" key="9">
    <source>
        <dbReference type="Pfam" id="PF01773"/>
    </source>
</evidence>
<proteinExistence type="inferred from homology"/>
<feature type="transmembrane region" description="Helical" evidence="8">
    <location>
        <begin position="391"/>
        <end position="413"/>
    </location>
</feature>
<evidence type="ECO:0000256" key="4">
    <source>
        <dbReference type="ARBA" id="ARBA00022692"/>
    </source>
</evidence>
<dbReference type="GO" id="GO:0005337">
    <property type="term" value="F:nucleoside transmembrane transporter activity"/>
    <property type="evidence" value="ECO:0007669"/>
    <property type="project" value="InterPro"/>
</dbReference>
<evidence type="ECO:0000313" key="12">
    <source>
        <dbReference type="EMBL" id="KAJ4336029.1"/>
    </source>
</evidence>
<feature type="region of interest" description="Disordered" evidence="7">
    <location>
        <begin position="50"/>
        <end position="69"/>
    </location>
</feature>
<evidence type="ECO:0000256" key="2">
    <source>
        <dbReference type="ARBA" id="ARBA00009033"/>
    </source>
</evidence>
<evidence type="ECO:0000256" key="5">
    <source>
        <dbReference type="ARBA" id="ARBA00022989"/>
    </source>
</evidence>
<feature type="transmembrane region" description="Helical" evidence="8">
    <location>
        <begin position="230"/>
        <end position="247"/>
    </location>
</feature>
<feature type="domain" description="Nucleoside transporter/FeoB GTPase Gate" evidence="11">
    <location>
        <begin position="316"/>
        <end position="413"/>
    </location>
</feature>
<evidence type="ECO:0000256" key="1">
    <source>
        <dbReference type="ARBA" id="ARBA00004651"/>
    </source>
</evidence>
<sequence>MAHHEHNASAQHGVAPSNDLALHVSQEHQHEHVHHSPRAAHDDHIVYTTGTTDEKSNIPDPSAQDHGLHHRVPEKHGLHEQGAYEKNADIDYEEKGTRGSSSDPEVEVEKKSKWSLGALYRQYRWAVHIFLAALFTGWWIASVVLHRNDKNWVIPFLFWLAIMIRIITCHVPITIVTKPMHWVWNNTGVRIGEMIPQKLRVPAGAALTIAVIIVGSMASEESEDNTRANRAISLFGLAVFIFGFWATSRNRKAINWHTVVVGMLMQFIIALFVLRTGAGYDIFSFISELARLLLGFAKKGVAFLTTDDIAANTFFFFSVLPAIIFFVSIVQLLYYWGLVQWFIGKFAVFFFWAMKVSGAEAVVASASPFIGQGESAMLIRPFVAHLTMAELHQVMCSGFATIAGSVLVAYIGMGLNPQALISSCVMSIPASLALSKLRYPETEESLTAGRVVVPDDDEHKAANALHAFANGAWLGLKIAGMILCTLLCIIALLGLIDGLLTWWGRYINLDGEHDLTLELILGYIFYPVAFLLGVSRQGNDLLLVGRLIGVKVITNEFVAFTMLQANDDADSPYHGLSPRSRLIATYALCGFGNIGSLGTQIGVLSQISPGRSGDVSRLAMSALISGVFSTLSSASIAGLVVTDQAKFSSGS</sequence>
<keyword evidence="5 8" id="KW-1133">Transmembrane helix</keyword>
<dbReference type="Pfam" id="PF01773">
    <property type="entry name" value="Nucleos_tra2_N"/>
    <property type="match status" value="1"/>
</dbReference>
<keyword evidence="13" id="KW-1185">Reference proteome</keyword>
<dbReference type="GO" id="GO:0015293">
    <property type="term" value="F:symporter activity"/>
    <property type="evidence" value="ECO:0007669"/>
    <property type="project" value="TreeGrafter"/>
</dbReference>
<dbReference type="Proteomes" id="UP001140562">
    <property type="component" value="Unassembled WGS sequence"/>
</dbReference>
<dbReference type="OrthoDB" id="6075923at2759"/>
<dbReference type="InterPro" id="IPR002668">
    <property type="entry name" value="CNT_N_dom"/>
</dbReference>
<reference evidence="12" key="1">
    <citation type="submission" date="2022-10" db="EMBL/GenBank/DDBJ databases">
        <title>Tapping the CABI collections for fungal endophytes: first genome assemblies for Collariella, Neodidymelliopsis, Ascochyta clinopodiicola, Didymella pomorum, Didymosphaeria variabile, Neocosmospora piperis and Neocucurbitaria cava.</title>
        <authorList>
            <person name="Hill R."/>
        </authorList>
    </citation>
    <scope>NUCLEOTIDE SEQUENCE</scope>
    <source>
        <strain evidence="12">IMI 360193</strain>
    </source>
</reference>
<gene>
    <name evidence="12" type="ORF">N0V87_005750</name>
</gene>